<dbReference type="Pfam" id="PF04892">
    <property type="entry name" value="VanZ"/>
    <property type="match status" value="1"/>
</dbReference>
<keyword evidence="4" id="KW-1185">Reference proteome</keyword>
<dbReference type="PANTHER" id="PTHR36834:SF1">
    <property type="entry name" value="INTEGRAL MEMBRANE PROTEIN"/>
    <property type="match status" value="1"/>
</dbReference>
<comment type="caution">
    <text evidence="3">The sequence shown here is derived from an EMBL/GenBank/DDBJ whole genome shotgun (WGS) entry which is preliminary data.</text>
</comment>
<dbReference type="PANTHER" id="PTHR36834">
    <property type="entry name" value="MEMBRANE PROTEIN-RELATED"/>
    <property type="match status" value="1"/>
</dbReference>
<feature type="transmembrane region" description="Helical" evidence="1">
    <location>
        <begin position="143"/>
        <end position="159"/>
    </location>
</feature>
<organism evidence="3 4">
    <name type="scientific">Evansella alkalicola</name>
    <dbReference type="NCBI Taxonomy" id="745819"/>
    <lineage>
        <taxon>Bacteria</taxon>
        <taxon>Bacillati</taxon>
        <taxon>Bacillota</taxon>
        <taxon>Bacilli</taxon>
        <taxon>Bacillales</taxon>
        <taxon>Bacillaceae</taxon>
        <taxon>Evansella</taxon>
    </lineage>
</organism>
<keyword evidence="1" id="KW-1133">Transmembrane helix</keyword>
<accession>A0ABS6JYZ0</accession>
<feature type="transmembrane region" description="Helical" evidence="1">
    <location>
        <begin position="109"/>
        <end position="131"/>
    </location>
</feature>
<proteinExistence type="predicted"/>
<feature type="transmembrane region" description="Helical" evidence="1">
    <location>
        <begin position="5"/>
        <end position="24"/>
    </location>
</feature>
<keyword evidence="1" id="KW-0472">Membrane</keyword>
<reference evidence="3 4" key="1">
    <citation type="submission" date="2021-06" db="EMBL/GenBank/DDBJ databases">
        <title>Bacillus sp. RD4P76, an endophyte from a halophyte.</title>
        <authorList>
            <person name="Sun J.-Q."/>
        </authorList>
    </citation>
    <scope>NUCLEOTIDE SEQUENCE [LARGE SCALE GENOMIC DNA]</scope>
    <source>
        <strain evidence="3 4">JCM 17098</strain>
    </source>
</reference>
<dbReference type="InterPro" id="IPR006976">
    <property type="entry name" value="VanZ-like"/>
</dbReference>
<dbReference type="InterPro" id="IPR053150">
    <property type="entry name" value="Teicoplanin_resist-assoc"/>
</dbReference>
<dbReference type="Proteomes" id="UP000790580">
    <property type="component" value="Unassembled WGS sequence"/>
</dbReference>
<dbReference type="RefSeq" id="WP_088076693.1">
    <property type="nucleotide sequence ID" value="NZ_JAHQCR010000085.1"/>
</dbReference>
<evidence type="ECO:0000259" key="2">
    <source>
        <dbReference type="Pfam" id="PF04892"/>
    </source>
</evidence>
<feature type="domain" description="VanZ-like" evidence="2">
    <location>
        <begin position="70"/>
        <end position="188"/>
    </location>
</feature>
<evidence type="ECO:0000313" key="3">
    <source>
        <dbReference type="EMBL" id="MBU9723708.1"/>
    </source>
</evidence>
<name>A0ABS6JYZ0_9BACI</name>
<keyword evidence="1" id="KW-0812">Transmembrane</keyword>
<gene>
    <name evidence="3" type="ORF">KS407_20010</name>
</gene>
<evidence type="ECO:0000313" key="4">
    <source>
        <dbReference type="Proteomes" id="UP000790580"/>
    </source>
</evidence>
<feature type="transmembrane region" description="Helical" evidence="1">
    <location>
        <begin position="171"/>
        <end position="188"/>
    </location>
</feature>
<evidence type="ECO:0000256" key="1">
    <source>
        <dbReference type="SAM" id="Phobius"/>
    </source>
</evidence>
<feature type="transmembrane region" description="Helical" evidence="1">
    <location>
        <begin position="30"/>
        <end position="52"/>
    </location>
</feature>
<protein>
    <submittedName>
        <fullName evidence="3">VanZ family protein</fullName>
    </submittedName>
</protein>
<sequence length="205" mass="23259">MRKTILVCLLISQPIFFLLFPVWLQLANYLHSLVIAVVWICISFASFVLSALFFQTKITVPIKLLHIFMAFYTLALLILLFFRPGGQSYGDVSLIPFETIAYYLKGNTAFLIAFYNLSANIGLFIPFGIYYCYVATKPRLKKLALIAIGSVCVIEITQFLTKRGSLDIDDLILNVLGVCLGYSIYPLMKKVFEMKRRDGSSVHEQ</sequence>
<dbReference type="EMBL" id="JAHQCR010000085">
    <property type="protein sequence ID" value="MBU9723708.1"/>
    <property type="molecule type" value="Genomic_DNA"/>
</dbReference>
<feature type="transmembrane region" description="Helical" evidence="1">
    <location>
        <begin position="64"/>
        <end position="82"/>
    </location>
</feature>